<dbReference type="EMBL" id="AP025730">
    <property type="protein sequence ID" value="BDI06802.1"/>
    <property type="molecule type" value="Genomic_DNA"/>
</dbReference>
<organism evidence="6 7">
    <name type="scientific">Sphaerotilus microaerophilus</name>
    <dbReference type="NCBI Taxonomy" id="2914710"/>
    <lineage>
        <taxon>Bacteria</taxon>
        <taxon>Pseudomonadati</taxon>
        <taxon>Pseudomonadota</taxon>
        <taxon>Betaproteobacteria</taxon>
        <taxon>Burkholderiales</taxon>
        <taxon>Sphaerotilaceae</taxon>
        <taxon>Sphaerotilus</taxon>
    </lineage>
</organism>
<reference evidence="6" key="1">
    <citation type="submission" date="2022-04" db="EMBL/GenBank/DDBJ databases">
        <title>Whole genome sequence of Sphaerotilus sp. FB-5.</title>
        <authorList>
            <person name="Takeda M."/>
            <person name="Narihara S."/>
            <person name="Akimoto M."/>
            <person name="Akimoto R."/>
            <person name="Nishiyashiki S."/>
            <person name="Murakami T."/>
        </authorList>
    </citation>
    <scope>NUCLEOTIDE SEQUENCE</scope>
    <source>
        <strain evidence="6">FB-5</strain>
    </source>
</reference>
<evidence type="ECO:0000259" key="5">
    <source>
        <dbReference type="PROSITE" id="PS50931"/>
    </source>
</evidence>
<proteinExistence type="inferred from homology"/>
<protein>
    <submittedName>
        <fullName evidence="6">Transcriptional regulator</fullName>
    </submittedName>
</protein>
<comment type="similarity">
    <text evidence="1">Belongs to the LysR transcriptional regulatory family.</text>
</comment>
<keyword evidence="7" id="KW-1185">Reference proteome</keyword>
<dbReference type="PROSITE" id="PS50931">
    <property type="entry name" value="HTH_LYSR"/>
    <property type="match status" value="1"/>
</dbReference>
<dbReference type="InterPro" id="IPR058163">
    <property type="entry name" value="LysR-type_TF_proteobact-type"/>
</dbReference>
<gene>
    <name evidence="6" type="ORF">CATMQ487_37720</name>
</gene>
<keyword evidence="4" id="KW-0804">Transcription</keyword>
<evidence type="ECO:0000256" key="3">
    <source>
        <dbReference type="ARBA" id="ARBA00023125"/>
    </source>
</evidence>
<dbReference type="RefSeq" id="WP_251970047.1">
    <property type="nucleotide sequence ID" value="NZ_AP025730.1"/>
</dbReference>
<keyword evidence="2" id="KW-0805">Transcription regulation</keyword>
<evidence type="ECO:0000256" key="1">
    <source>
        <dbReference type="ARBA" id="ARBA00009437"/>
    </source>
</evidence>
<evidence type="ECO:0000313" key="7">
    <source>
        <dbReference type="Proteomes" id="UP001057498"/>
    </source>
</evidence>
<dbReference type="PRINTS" id="PR00039">
    <property type="entry name" value="HTHLYSR"/>
</dbReference>
<keyword evidence="3" id="KW-0238">DNA-binding</keyword>
<evidence type="ECO:0000256" key="4">
    <source>
        <dbReference type="ARBA" id="ARBA00023163"/>
    </source>
</evidence>
<dbReference type="Proteomes" id="UP001057498">
    <property type="component" value="Chromosome"/>
</dbReference>
<dbReference type="PANTHER" id="PTHR30537:SF26">
    <property type="entry name" value="GLYCINE CLEAVAGE SYSTEM TRANSCRIPTIONAL ACTIVATOR"/>
    <property type="match status" value="1"/>
</dbReference>
<evidence type="ECO:0000313" key="6">
    <source>
        <dbReference type="EMBL" id="BDI06802.1"/>
    </source>
</evidence>
<evidence type="ECO:0000256" key="2">
    <source>
        <dbReference type="ARBA" id="ARBA00023015"/>
    </source>
</evidence>
<dbReference type="Pfam" id="PF00126">
    <property type="entry name" value="HTH_1"/>
    <property type="match status" value="1"/>
</dbReference>
<accession>A0ABN6PRV0</accession>
<dbReference type="InterPro" id="IPR000847">
    <property type="entry name" value="LysR_HTH_N"/>
</dbReference>
<dbReference type="InterPro" id="IPR036388">
    <property type="entry name" value="WH-like_DNA-bd_sf"/>
</dbReference>
<dbReference type="InterPro" id="IPR005119">
    <property type="entry name" value="LysR_subst-bd"/>
</dbReference>
<dbReference type="SUPFAM" id="SSF46785">
    <property type="entry name" value="Winged helix' DNA-binding domain"/>
    <property type="match status" value="1"/>
</dbReference>
<dbReference type="Gene3D" id="3.40.190.10">
    <property type="entry name" value="Periplasmic binding protein-like II"/>
    <property type="match status" value="2"/>
</dbReference>
<feature type="domain" description="HTH lysR-type" evidence="5">
    <location>
        <begin position="6"/>
        <end position="63"/>
    </location>
</feature>
<dbReference type="SUPFAM" id="SSF53850">
    <property type="entry name" value="Periplasmic binding protein-like II"/>
    <property type="match status" value="1"/>
</dbReference>
<dbReference type="Gene3D" id="1.10.10.10">
    <property type="entry name" value="Winged helix-like DNA-binding domain superfamily/Winged helix DNA-binding domain"/>
    <property type="match status" value="1"/>
</dbReference>
<name>A0ABN6PRV0_9BURK</name>
<dbReference type="Pfam" id="PF03466">
    <property type="entry name" value="LysR_substrate"/>
    <property type="match status" value="1"/>
</dbReference>
<dbReference type="PANTHER" id="PTHR30537">
    <property type="entry name" value="HTH-TYPE TRANSCRIPTIONAL REGULATOR"/>
    <property type="match status" value="1"/>
</dbReference>
<sequence>MRRKLPSTAALAAFEAAARHQSFTRAADELALTQSAVCRQIAALEAFVGVALFRRTRRGVVLTDAGAAYSRRVRARLEEVERDALELMTTGSAGGVLELGVLPTFAAKWLLPRLRGYLAAHPGVTVNLTPRTRPFLFDETGLDATIYAGEAGWPGTEAHFLRAETLIAVGSPALRAEALRGRSEPLQAGDLARLPRLQISTRPQLWRQWFEQAGVEVRDAMAGSRMELFSLISEAAVQGLGVALLPRFLVEAELARGSLVQLVEMELPSDRAYWLIVPQRRSANPLVAGFRDWLVAQAAATDEPLRPPAGAP</sequence>
<dbReference type="InterPro" id="IPR036390">
    <property type="entry name" value="WH_DNA-bd_sf"/>
</dbReference>